<dbReference type="Gene3D" id="3.30.2450.20">
    <property type="match status" value="1"/>
</dbReference>
<organism evidence="2">
    <name type="scientific">hydrothermal vent metagenome</name>
    <dbReference type="NCBI Taxonomy" id="652676"/>
    <lineage>
        <taxon>unclassified sequences</taxon>
        <taxon>metagenomes</taxon>
        <taxon>ecological metagenomes</taxon>
    </lineage>
</organism>
<reference evidence="2" key="1">
    <citation type="submission" date="2018-06" db="EMBL/GenBank/DDBJ databases">
        <authorList>
            <person name="Zhirakovskaya E."/>
        </authorList>
    </citation>
    <scope>NUCLEOTIDE SEQUENCE</scope>
</reference>
<protein>
    <recommendedName>
        <fullName evidence="1">CdiI C-terminal domain-containing protein</fullName>
    </recommendedName>
</protein>
<dbReference type="EMBL" id="UOFL01000099">
    <property type="protein sequence ID" value="VAW76124.1"/>
    <property type="molecule type" value="Genomic_DNA"/>
</dbReference>
<sequence>MPFGRRLTRWLKPTEVLQSLTKLGGLTTTLYFKNIMYIFKFIEKGSGEIQIDAFTELFESDHSYWSMEQYEKQWESAIVIIEKGDAAFFIISVTDPKQSNFIRAWACYPIGKELVFQEHIIFLNELHEPFDIENPHKSMQSYENISEDGCEISEWRTNK</sequence>
<name>A0A3B0Z4B6_9ZZZZ</name>
<feature type="domain" description="CdiI C-terminal" evidence="1">
    <location>
        <begin position="61"/>
        <end position="158"/>
    </location>
</feature>
<proteinExistence type="predicted"/>
<dbReference type="InterPro" id="IPR053755">
    <property type="entry name" value="CDI_immunity_sf"/>
</dbReference>
<evidence type="ECO:0000259" key="1">
    <source>
        <dbReference type="Pfam" id="PF18228"/>
    </source>
</evidence>
<dbReference type="AlphaFoldDB" id="A0A3B0Z4B6"/>
<gene>
    <name evidence="2" type="ORF">MNBD_GAMMA12-3299</name>
</gene>
<evidence type="ECO:0000313" key="2">
    <source>
        <dbReference type="EMBL" id="VAW76124.1"/>
    </source>
</evidence>
<dbReference type="InterPro" id="IPR040509">
    <property type="entry name" value="CdiI_C"/>
</dbReference>
<accession>A0A3B0Z4B6</accession>
<dbReference type="Pfam" id="PF18228">
    <property type="entry name" value="CdiI_N"/>
    <property type="match status" value="1"/>
</dbReference>